<evidence type="ECO:0000256" key="5">
    <source>
        <dbReference type="ARBA" id="ARBA00022827"/>
    </source>
</evidence>
<evidence type="ECO:0000259" key="9">
    <source>
        <dbReference type="Pfam" id="PF01494"/>
    </source>
</evidence>
<keyword evidence="8" id="KW-0812">Transmembrane</keyword>
<dbReference type="NCBIfam" id="TIGR01988">
    <property type="entry name" value="Ubi-OHases"/>
    <property type="match status" value="1"/>
</dbReference>
<keyword evidence="8" id="KW-0472">Membrane</keyword>
<name>A0ABV7HIJ8_9GAMM</name>
<keyword evidence="6 10" id="KW-0560">Oxidoreductase</keyword>
<keyword evidence="7" id="KW-0503">Monooxygenase</keyword>
<dbReference type="EC" id="1.14.13.-" evidence="10"/>
<evidence type="ECO:0000256" key="4">
    <source>
        <dbReference type="ARBA" id="ARBA00022630"/>
    </source>
</evidence>
<protein>
    <submittedName>
        <fullName evidence="10">2-octaprenyl-6-methoxyphenyl hydroxylase</fullName>
        <ecNumber evidence="10">1.14.13.-</ecNumber>
    </submittedName>
</protein>
<keyword evidence="5" id="KW-0274">FAD</keyword>
<evidence type="ECO:0000313" key="11">
    <source>
        <dbReference type="Proteomes" id="UP001595476"/>
    </source>
</evidence>
<comment type="similarity">
    <text evidence="3">Belongs to the UbiH/COQ6 family.</text>
</comment>
<dbReference type="Gene3D" id="3.50.50.60">
    <property type="entry name" value="FAD/NAD(P)-binding domain"/>
    <property type="match status" value="2"/>
</dbReference>
<keyword evidence="8" id="KW-1133">Transmembrane helix</keyword>
<dbReference type="RefSeq" id="WP_386722404.1">
    <property type="nucleotide sequence ID" value="NZ_JBHRSZ010000007.1"/>
</dbReference>
<dbReference type="InterPro" id="IPR010971">
    <property type="entry name" value="UbiH/COQ6"/>
</dbReference>
<feature type="domain" description="FAD-binding" evidence="9">
    <location>
        <begin position="14"/>
        <end position="336"/>
    </location>
</feature>
<dbReference type="NCBIfam" id="NF004356">
    <property type="entry name" value="PRK05732.1"/>
    <property type="match status" value="1"/>
</dbReference>
<dbReference type="InterPro" id="IPR051205">
    <property type="entry name" value="UbiH/COQ6_monooxygenase"/>
</dbReference>
<dbReference type="EMBL" id="JBHRSZ010000007">
    <property type="protein sequence ID" value="MFC3152473.1"/>
    <property type="molecule type" value="Genomic_DNA"/>
</dbReference>
<evidence type="ECO:0000256" key="6">
    <source>
        <dbReference type="ARBA" id="ARBA00023002"/>
    </source>
</evidence>
<comment type="caution">
    <text evidence="10">The sequence shown here is derived from an EMBL/GenBank/DDBJ whole genome shotgun (WGS) entry which is preliminary data.</text>
</comment>
<gene>
    <name evidence="10" type="primary">ubiH</name>
    <name evidence="10" type="synonym">visB</name>
    <name evidence="10" type="ORF">ACFOEK_15665</name>
</gene>
<comment type="cofactor">
    <cofactor evidence="1">
        <name>FAD</name>
        <dbReference type="ChEBI" id="CHEBI:57692"/>
    </cofactor>
</comment>
<feature type="transmembrane region" description="Helical" evidence="8">
    <location>
        <begin position="15"/>
        <end position="35"/>
    </location>
</feature>
<dbReference type="NCBIfam" id="TIGR01984">
    <property type="entry name" value="UbiH"/>
    <property type="match status" value="1"/>
</dbReference>
<evidence type="ECO:0000313" key="10">
    <source>
        <dbReference type="EMBL" id="MFC3152473.1"/>
    </source>
</evidence>
<keyword evidence="4" id="KW-0285">Flavoprotein</keyword>
<dbReference type="Pfam" id="PF01494">
    <property type="entry name" value="FAD_binding_3"/>
    <property type="match status" value="1"/>
</dbReference>
<evidence type="ECO:0000256" key="1">
    <source>
        <dbReference type="ARBA" id="ARBA00001974"/>
    </source>
</evidence>
<evidence type="ECO:0000256" key="2">
    <source>
        <dbReference type="ARBA" id="ARBA00004749"/>
    </source>
</evidence>
<dbReference type="Proteomes" id="UP001595476">
    <property type="component" value="Unassembled WGS sequence"/>
</dbReference>
<dbReference type="PANTHER" id="PTHR43876">
    <property type="entry name" value="UBIQUINONE BIOSYNTHESIS MONOOXYGENASE COQ6, MITOCHONDRIAL"/>
    <property type="match status" value="1"/>
</dbReference>
<dbReference type="InterPro" id="IPR002938">
    <property type="entry name" value="FAD-bd"/>
</dbReference>
<evidence type="ECO:0000256" key="3">
    <source>
        <dbReference type="ARBA" id="ARBA00005349"/>
    </source>
</evidence>
<evidence type="ECO:0000256" key="8">
    <source>
        <dbReference type="SAM" id="Phobius"/>
    </source>
</evidence>
<keyword evidence="11" id="KW-1185">Reference proteome</keyword>
<dbReference type="PRINTS" id="PR00420">
    <property type="entry name" value="RNGMNOXGNASE"/>
</dbReference>
<accession>A0ABV7HIJ8</accession>
<dbReference type="InterPro" id="IPR011295">
    <property type="entry name" value="UbiH"/>
</dbReference>
<dbReference type="SUPFAM" id="SSF51905">
    <property type="entry name" value="FAD/NAD(P)-binding domain"/>
    <property type="match status" value="1"/>
</dbReference>
<proteinExistence type="inferred from homology"/>
<organism evidence="10 11">
    <name type="scientific">Litoribrevibacter euphylliae</name>
    <dbReference type="NCBI Taxonomy" id="1834034"/>
    <lineage>
        <taxon>Bacteria</taxon>
        <taxon>Pseudomonadati</taxon>
        <taxon>Pseudomonadota</taxon>
        <taxon>Gammaproteobacteria</taxon>
        <taxon>Oceanospirillales</taxon>
        <taxon>Oceanospirillaceae</taxon>
        <taxon>Litoribrevibacter</taxon>
    </lineage>
</organism>
<comment type="pathway">
    <text evidence="2">Cofactor biosynthesis; ubiquinone biosynthesis.</text>
</comment>
<dbReference type="InterPro" id="IPR036188">
    <property type="entry name" value="FAD/NAD-bd_sf"/>
</dbReference>
<reference evidence="11" key="1">
    <citation type="journal article" date="2019" name="Int. J. Syst. Evol. Microbiol.">
        <title>The Global Catalogue of Microorganisms (GCM) 10K type strain sequencing project: providing services to taxonomists for standard genome sequencing and annotation.</title>
        <authorList>
            <consortium name="The Broad Institute Genomics Platform"/>
            <consortium name="The Broad Institute Genome Sequencing Center for Infectious Disease"/>
            <person name="Wu L."/>
            <person name="Ma J."/>
        </authorList>
    </citation>
    <scope>NUCLEOTIDE SEQUENCE [LARGE SCALE GENOMIC DNA]</scope>
    <source>
        <strain evidence="11">KCTC 52438</strain>
    </source>
</reference>
<dbReference type="GO" id="GO:0016491">
    <property type="term" value="F:oxidoreductase activity"/>
    <property type="evidence" value="ECO:0007669"/>
    <property type="project" value="UniProtKB-KW"/>
</dbReference>
<sequence>MSLTETPSEKMHYDFVIVGGGMAGLTMGLLLVPVLERHQKRLAIIEAFDVKAGAYQPSFDARSTALSEGTRQILDRLGLWDELSQRLSAIDQIHVSHKGGFGTTRMNARECQVPHLGYVIENAWFGQCLMQAVQTCGNIDWIAPAKVDELTQHETGQTLTLSNGSEISTGFLMVADGAQSSLRNKLGIQANRTQYHQHALVCNVSTRLQHNNVAFERFTPNGPLALLPLTEGRSALIWSVPDDQIEARLALSDRAFIQLLEQEFGTRLGPITKVGQRASYPLSLMRVTDQVRPGVVLLGNSAHALHPVAGQGFNLIIRDLLCLSDAIAERLNQNESLLALEWLSHYQNHRQLDQWLTTSFSHWLIEIFTNDSRWLNRLREVGLMALDRIGPAKAAFARQAMGLGLGSH</sequence>
<evidence type="ECO:0000256" key="7">
    <source>
        <dbReference type="ARBA" id="ARBA00023033"/>
    </source>
</evidence>
<dbReference type="PANTHER" id="PTHR43876:SF8">
    <property type="entry name" value="2-OCTAPRENYL-6-METHOXYPHENOL HYDROXYLASE"/>
    <property type="match status" value="1"/>
</dbReference>